<evidence type="ECO:0000313" key="2">
    <source>
        <dbReference type="Proteomes" id="UP000631114"/>
    </source>
</evidence>
<dbReference type="Proteomes" id="UP000631114">
    <property type="component" value="Unassembled WGS sequence"/>
</dbReference>
<gene>
    <name evidence="1" type="ORF">IFM89_006783</name>
</gene>
<dbReference type="EMBL" id="JADFTS010000003">
    <property type="protein sequence ID" value="KAF9613284.1"/>
    <property type="molecule type" value="Genomic_DNA"/>
</dbReference>
<dbReference type="OrthoDB" id="641808at2759"/>
<dbReference type="PANTHER" id="PTHR31865:SF1">
    <property type="entry name" value="INSERTASE, PUTATIVE (DUF1685)-RELATED"/>
    <property type="match status" value="1"/>
</dbReference>
<protein>
    <submittedName>
        <fullName evidence="1">Uncharacterized protein</fullName>
    </submittedName>
</protein>
<dbReference type="AlphaFoldDB" id="A0A835M441"/>
<sequence>MSESQRAQPPLYKQHSLSSDMYRDEAWLRRRQNNKNRRSKSVTDDDLDELKTCMELGFGFDSPDLDRKLSDTFRALEFYFAINTQYNNSVSKIPSPCCFYLVGSYVYGPGFGQRFLRCKGAPRCGSVKWMDLEVDVKEKGKVVAVNEEVDVKEKGKVVVVNEEEDERKGKCKLKLCIDGPTTP</sequence>
<evidence type="ECO:0000313" key="1">
    <source>
        <dbReference type="EMBL" id="KAF9613284.1"/>
    </source>
</evidence>
<name>A0A835M441_9MAGN</name>
<dbReference type="PANTHER" id="PTHR31865">
    <property type="entry name" value="OSJNBA0071G03.3 PROTEIN"/>
    <property type="match status" value="1"/>
</dbReference>
<reference evidence="1 2" key="1">
    <citation type="submission" date="2020-10" db="EMBL/GenBank/DDBJ databases">
        <title>The Coptis chinensis genome and diversification of protoberbering-type alkaloids.</title>
        <authorList>
            <person name="Wang B."/>
            <person name="Shu S."/>
            <person name="Song C."/>
            <person name="Liu Y."/>
        </authorList>
    </citation>
    <scope>NUCLEOTIDE SEQUENCE [LARGE SCALE GENOMIC DNA]</scope>
    <source>
        <strain evidence="1">HL-2020</strain>
        <tissue evidence="1">Leaf</tissue>
    </source>
</reference>
<accession>A0A835M441</accession>
<comment type="caution">
    <text evidence="1">The sequence shown here is derived from an EMBL/GenBank/DDBJ whole genome shotgun (WGS) entry which is preliminary data.</text>
</comment>
<organism evidence="1 2">
    <name type="scientific">Coptis chinensis</name>
    <dbReference type="NCBI Taxonomy" id="261450"/>
    <lineage>
        <taxon>Eukaryota</taxon>
        <taxon>Viridiplantae</taxon>
        <taxon>Streptophyta</taxon>
        <taxon>Embryophyta</taxon>
        <taxon>Tracheophyta</taxon>
        <taxon>Spermatophyta</taxon>
        <taxon>Magnoliopsida</taxon>
        <taxon>Ranunculales</taxon>
        <taxon>Ranunculaceae</taxon>
        <taxon>Coptidoideae</taxon>
        <taxon>Coptis</taxon>
    </lineage>
</organism>
<dbReference type="Pfam" id="PF07939">
    <property type="entry name" value="DUF1685"/>
    <property type="match status" value="1"/>
</dbReference>
<dbReference type="InterPro" id="IPR012881">
    <property type="entry name" value="DUF1685"/>
</dbReference>
<proteinExistence type="predicted"/>
<keyword evidence="2" id="KW-1185">Reference proteome</keyword>